<comment type="pathway">
    <text evidence="2">Amino-acid biosynthesis; L-cysteine biosynthesis; L-cysteine from L-homocysteine and L-serine: step 2/2.</text>
</comment>
<comment type="similarity">
    <text evidence="3 8">Belongs to the trans-sulfuration enzymes family.</text>
</comment>
<evidence type="ECO:0000313" key="10">
    <source>
        <dbReference type="Proteomes" id="UP000765509"/>
    </source>
</evidence>
<evidence type="ECO:0000256" key="8">
    <source>
        <dbReference type="RuleBase" id="RU362118"/>
    </source>
</evidence>
<dbReference type="GO" id="GO:0005737">
    <property type="term" value="C:cytoplasm"/>
    <property type="evidence" value="ECO:0007669"/>
    <property type="project" value="TreeGrafter"/>
</dbReference>
<dbReference type="FunFam" id="3.40.640.10:FF:000046">
    <property type="entry name" value="Cystathionine gamma-lyase"/>
    <property type="match status" value="1"/>
</dbReference>
<proteinExistence type="inferred from homology"/>
<dbReference type="InterPro" id="IPR015422">
    <property type="entry name" value="PyrdxlP-dep_Trfase_small"/>
</dbReference>
<dbReference type="SUPFAM" id="SSF53383">
    <property type="entry name" value="PLP-dependent transferases"/>
    <property type="match status" value="1"/>
</dbReference>
<name>A0A9Q3HVX0_9BASI</name>
<comment type="cofactor">
    <cofactor evidence="1 8">
        <name>pyridoxal 5'-phosphate</name>
        <dbReference type="ChEBI" id="CHEBI:597326"/>
    </cofactor>
</comment>
<evidence type="ECO:0000313" key="9">
    <source>
        <dbReference type="EMBL" id="MBW0519971.1"/>
    </source>
</evidence>
<sequence length="534" mass="57993">MPRIENQADGISYLENKLPMASAVTAGATGDSVRVGARKSINSFLAIFLPYSPQHNPQSIHPFFILTIMNKDQERDGHLNASSQSQHPLRDDHFATRLVHVGSKADPTTKAIITPISLSTTYSQSQAGVHSGFEYARSLNPNRLDLETVIASIEGVNSLHAPSPNSLPLPNALAFSSGSAATATIINGLVGSGGHLIAMSDLYGGTHRYLNQVASNLGISFTMLDLSSKDDSLQSFDQVTQRVKSAIQPNLTKLIWVETPTNPALKLVDIHHLSNLARDHQLILVVDNTFLSSFYQQPILLGADVVIHSATKYLNGHSDVVLGVVISPHQHLIEKLRFLQNAHGAVPSPFDCWLAQRGLKTLELRMLRHGTNALQVASWFQDVAIKSGWINQVTYIGLTGSQIAWRQIPLETREKLINMGYAPTQAGSQAPNRFPYGGMISFRIRKANGDNSVLDTANRFLTNCRLFALAESLGGIESLASLPAKMTHASLSAEAKAESGIDDGLIRLSVGIEDVRDLIKDLEQSLIKASLAEI</sequence>
<dbReference type="GO" id="GO:0030170">
    <property type="term" value="F:pyridoxal phosphate binding"/>
    <property type="evidence" value="ECO:0007669"/>
    <property type="project" value="InterPro"/>
</dbReference>
<dbReference type="Gene3D" id="3.90.1150.10">
    <property type="entry name" value="Aspartate Aminotransferase, domain 1"/>
    <property type="match status" value="1"/>
</dbReference>
<evidence type="ECO:0000256" key="4">
    <source>
        <dbReference type="ARBA" id="ARBA00012085"/>
    </source>
</evidence>
<dbReference type="Gene3D" id="3.40.640.10">
    <property type="entry name" value="Type I PLP-dependent aspartate aminotransferase-like (Major domain)"/>
    <property type="match status" value="1"/>
</dbReference>
<gene>
    <name evidence="9" type="ORF">O181_059686</name>
</gene>
<dbReference type="InterPro" id="IPR000277">
    <property type="entry name" value="Cys/Met-Metab_PyrdxlP-dep_enz"/>
</dbReference>
<organism evidence="9 10">
    <name type="scientific">Austropuccinia psidii MF-1</name>
    <dbReference type="NCBI Taxonomy" id="1389203"/>
    <lineage>
        <taxon>Eukaryota</taxon>
        <taxon>Fungi</taxon>
        <taxon>Dikarya</taxon>
        <taxon>Basidiomycota</taxon>
        <taxon>Pucciniomycotina</taxon>
        <taxon>Pucciniomycetes</taxon>
        <taxon>Pucciniales</taxon>
        <taxon>Sphaerophragmiaceae</taxon>
        <taxon>Austropuccinia</taxon>
    </lineage>
</organism>
<evidence type="ECO:0000256" key="5">
    <source>
        <dbReference type="ARBA" id="ARBA00022898"/>
    </source>
</evidence>
<dbReference type="GO" id="GO:0019346">
    <property type="term" value="P:transsulfuration"/>
    <property type="evidence" value="ECO:0007669"/>
    <property type="project" value="InterPro"/>
</dbReference>
<dbReference type="InterPro" id="IPR015424">
    <property type="entry name" value="PyrdxlP-dep_Trfase"/>
</dbReference>
<evidence type="ECO:0000256" key="3">
    <source>
        <dbReference type="ARBA" id="ARBA00009077"/>
    </source>
</evidence>
<protein>
    <recommendedName>
        <fullName evidence="4">cystathionine gamma-lyase</fullName>
        <ecNumber evidence="4">4.4.1.1</ecNumber>
    </recommendedName>
    <alternativeName>
        <fullName evidence="7">Gamma-cystathionase</fullName>
    </alternativeName>
</protein>
<dbReference type="Proteomes" id="UP000765509">
    <property type="component" value="Unassembled WGS sequence"/>
</dbReference>
<dbReference type="AlphaFoldDB" id="A0A9Q3HVX0"/>
<dbReference type="PANTHER" id="PTHR11808:SF15">
    <property type="entry name" value="CYSTATHIONINE GAMMA-LYASE"/>
    <property type="match status" value="1"/>
</dbReference>
<dbReference type="CDD" id="cd00614">
    <property type="entry name" value="CGS_like"/>
    <property type="match status" value="1"/>
</dbReference>
<dbReference type="GO" id="GO:0004123">
    <property type="term" value="F:cystathionine gamma-lyase activity"/>
    <property type="evidence" value="ECO:0007669"/>
    <property type="project" value="TreeGrafter"/>
</dbReference>
<evidence type="ECO:0000256" key="1">
    <source>
        <dbReference type="ARBA" id="ARBA00001933"/>
    </source>
</evidence>
<comment type="caution">
    <text evidence="9">The sequence shown here is derived from an EMBL/GenBank/DDBJ whole genome shotgun (WGS) entry which is preliminary data.</text>
</comment>
<keyword evidence="6" id="KW-0198">Cysteine biosynthesis</keyword>
<keyword evidence="6" id="KW-0028">Amino-acid biosynthesis</keyword>
<evidence type="ECO:0000256" key="2">
    <source>
        <dbReference type="ARBA" id="ARBA00005038"/>
    </source>
</evidence>
<dbReference type="EC" id="4.4.1.1" evidence="4"/>
<evidence type="ECO:0000256" key="7">
    <source>
        <dbReference type="ARBA" id="ARBA00029853"/>
    </source>
</evidence>
<reference evidence="9" key="1">
    <citation type="submission" date="2021-03" db="EMBL/GenBank/DDBJ databases">
        <title>Draft genome sequence of rust myrtle Austropuccinia psidii MF-1, a brazilian biotype.</title>
        <authorList>
            <person name="Quecine M.C."/>
            <person name="Pachon D.M.R."/>
            <person name="Bonatelli M.L."/>
            <person name="Correr F.H."/>
            <person name="Franceschini L.M."/>
            <person name="Leite T.F."/>
            <person name="Margarido G.R.A."/>
            <person name="Almeida C.A."/>
            <person name="Ferrarezi J.A."/>
            <person name="Labate C.A."/>
        </authorList>
    </citation>
    <scope>NUCLEOTIDE SEQUENCE</scope>
    <source>
        <strain evidence="9">MF-1</strain>
    </source>
</reference>
<keyword evidence="10" id="KW-1185">Reference proteome</keyword>
<dbReference type="InterPro" id="IPR054542">
    <property type="entry name" value="Cys_met_metab_PP"/>
</dbReference>
<dbReference type="OrthoDB" id="3512640at2759"/>
<dbReference type="GO" id="GO:0019343">
    <property type="term" value="P:cysteine biosynthetic process via cystathionine"/>
    <property type="evidence" value="ECO:0007669"/>
    <property type="project" value="TreeGrafter"/>
</dbReference>
<dbReference type="PANTHER" id="PTHR11808">
    <property type="entry name" value="TRANS-SULFURATION ENZYME FAMILY MEMBER"/>
    <property type="match status" value="1"/>
</dbReference>
<dbReference type="Pfam" id="PF01053">
    <property type="entry name" value="Cys_Met_Meta_PP"/>
    <property type="match status" value="2"/>
</dbReference>
<dbReference type="EMBL" id="AVOT02027757">
    <property type="protein sequence ID" value="MBW0519971.1"/>
    <property type="molecule type" value="Genomic_DNA"/>
</dbReference>
<dbReference type="PROSITE" id="PS00868">
    <property type="entry name" value="CYS_MET_METAB_PP"/>
    <property type="match status" value="1"/>
</dbReference>
<dbReference type="InterPro" id="IPR015421">
    <property type="entry name" value="PyrdxlP-dep_Trfase_major"/>
</dbReference>
<keyword evidence="5 8" id="KW-0663">Pyridoxal phosphate</keyword>
<evidence type="ECO:0000256" key="6">
    <source>
        <dbReference type="ARBA" id="ARBA00023192"/>
    </source>
</evidence>
<accession>A0A9Q3HVX0</accession>